<sequence>MQGICGCVVLSNVNTLYRTKDIRPEVLKPHLFYQPYFRHYSNVLLFGRWPVSWKPLFFGDLFVSVHYQLFSNRYS</sequence>
<dbReference type="EMBL" id="VXIV02000869">
    <property type="protein sequence ID" value="KAF6035508.1"/>
    <property type="molecule type" value="Genomic_DNA"/>
</dbReference>
<reference evidence="1" key="1">
    <citation type="submission" date="2020-06" db="EMBL/GenBank/DDBJ databases">
        <title>Draft genome of Bugula neritina, a colonial animal packing powerful symbionts and potential medicines.</title>
        <authorList>
            <person name="Rayko M."/>
        </authorList>
    </citation>
    <scope>NUCLEOTIDE SEQUENCE [LARGE SCALE GENOMIC DNA]</scope>
    <source>
        <strain evidence="1">Kwan_BN1</strain>
    </source>
</reference>
<comment type="caution">
    <text evidence="1">The sequence shown here is derived from an EMBL/GenBank/DDBJ whole genome shotgun (WGS) entry which is preliminary data.</text>
</comment>
<keyword evidence="2" id="KW-1185">Reference proteome</keyword>
<evidence type="ECO:0000313" key="1">
    <source>
        <dbReference type="EMBL" id="KAF6035508.1"/>
    </source>
</evidence>
<dbReference type="AlphaFoldDB" id="A0A7J7KD16"/>
<gene>
    <name evidence="1" type="ORF">EB796_006184</name>
</gene>
<dbReference type="Proteomes" id="UP000593567">
    <property type="component" value="Unassembled WGS sequence"/>
</dbReference>
<protein>
    <submittedName>
        <fullName evidence="1">Uncharacterized protein</fullName>
    </submittedName>
</protein>
<organism evidence="1 2">
    <name type="scientific">Bugula neritina</name>
    <name type="common">Brown bryozoan</name>
    <name type="synonym">Sertularia neritina</name>
    <dbReference type="NCBI Taxonomy" id="10212"/>
    <lineage>
        <taxon>Eukaryota</taxon>
        <taxon>Metazoa</taxon>
        <taxon>Spiralia</taxon>
        <taxon>Lophotrochozoa</taxon>
        <taxon>Bryozoa</taxon>
        <taxon>Gymnolaemata</taxon>
        <taxon>Cheilostomatida</taxon>
        <taxon>Flustrina</taxon>
        <taxon>Buguloidea</taxon>
        <taxon>Bugulidae</taxon>
        <taxon>Bugula</taxon>
    </lineage>
</organism>
<evidence type="ECO:0000313" key="2">
    <source>
        <dbReference type="Proteomes" id="UP000593567"/>
    </source>
</evidence>
<proteinExistence type="predicted"/>
<accession>A0A7J7KD16</accession>
<name>A0A7J7KD16_BUGNE</name>